<sequence>MGNAWNAEAVATQSPVIPPTDQWISPSGRLPGGDKRNYSEASQSGKHSDPYTMADATRMAQPRPQISHNTMLDKIFKEFWAKLNQALQEAPLLMPGYNAPHKRTPSTQHPPAAGAPGRRHCHDQPPAGNQKKEPAEPPKLKRRGGQTGTPGRQLPAARAHAEPARRRAATRHRPKAQAAVAGRPRYSPLITGRLRQHGWRPEEDPVSCIPAANPVRIMMELCHCLWLTRQTSRTGTG</sequence>
<gene>
    <name evidence="2" type="ORF">PECUL_23A007037</name>
</gene>
<evidence type="ECO:0000256" key="1">
    <source>
        <dbReference type="SAM" id="MobiDB-lite"/>
    </source>
</evidence>
<feature type="compositionally biased region" description="Low complexity" evidence="1">
    <location>
        <begin position="149"/>
        <end position="158"/>
    </location>
</feature>
<feature type="compositionally biased region" description="Basic residues" evidence="1">
    <location>
        <begin position="166"/>
        <end position="175"/>
    </location>
</feature>
<organism evidence="2 3">
    <name type="scientific">Pelobates cultripes</name>
    <name type="common">Western spadefoot toad</name>
    <dbReference type="NCBI Taxonomy" id="61616"/>
    <lineage>
        <taxon>Eukaryota</taxon>
        <taxon>Metazoa</taxon>
        <taxon>Chordata</taxon>
        <taxon>Craniata</taxon>
        <taxon>Vertebrata</taxon>
        <taxon>Euteleostomi</taxon>
        <taxon>Amphibia</taxon>
        <taxon>Batrachia</taxon>
        <taxon>Anura</taxon>
        <taxon>Pelobatoidea</taxon>
        <taxon>Pelobatidae</taxon>
        <taxon>Pelobates</taxon>
    </lineage>
</organism>
<dbReference type="AlphaFoldDB" id="A0AAD1WCK5"/>
<feature type="compositionally biased region" description="Basic and acidic residues" evidence="1">
    <location>
        <begin position="130"/>
        <end position="139"/>
    </location>
</feature>
<evidence type="ECO:0000313" key="3">
    <source>
        <dbReference type="Proteomes" id="UP001295444"/>
    </source>
</evidence>
<evidence type="ECO:0000313" key="2">
    <source>
        <dbReference type="EMBL" id="CAH2302484.1"/>
    </source>
</evidence>
<accession>A0AAD1WCK5</accession>
<reference evidence="2" key="1">
    <citation type="submission" date="2022-03" db="EMBL/GenBank/DDBJ databases">
        <authorList>
            <person name="Alioto T."/>
            <person name="Alioto T."/>
            <person name="Gomez Garrido J."/>
        </authorList>
    </citation>
    <scope>NUCLEOTIDE SEQUENCE</scope>
</reference>
<feature type="region of interest" description="Disordered" evidence="1">
    <location>
        <begin position="1"/>
        <end position="52"/>
    </location>
</feature>
<proteinExistence type="predicted"/>
<dbReference type="Proteomes" id="UP001295444">
    <property type="component" value="Chromosome 06"/>
</dbReference>
<name>A0AAD1WCK5_PELCU</name>
<keyword evidence="3" id="KW-1185">Reference proteome</keyword>
<protein>
    <submittedName>
        <fullName evidence="2">Uncharacterized protein</fullName>
    </submittedName>
</protein>
<dbReference type="EMBL" id="OW240917">
    <property type="protein sequence ID" value="CAH2302484.1"/>
    <property type="molecule type" value="Genomic_DNA"/>
</dbReference>
<feature type="region of interest" description="Disordered" evidence="1">
    <location>
        <begin position="95"/>
        <end position="182"/>
    </location>
</feature>